<reference evidence="2 3" key="1">
    <citation type="submission" date="2017-09" db="EMBL/GenBank/DDBJ databases">
        <title>Large-scale bioinformatics analysis of Bacillus genomes uncovers conserved roles of natural products in bacterial physiology.</title>
        <authorList>
            <consortium name="Agbiome Team Llc"/>
            <person name="Bleich R.M."/>
            <person name="Grubbs K.J."/>
            <person name="Santa Maria K.C."/>
            <person name="Allen S.E."/>
            <person name="Farag S."/>
            <person name="Shank E.A."/>
            <person name="Bowers A."/>
        </authorList>
    </citation>
    <scope>NUCLEOTIDE SEQUENCE [LARGE SCALE GENOMIC DNA]</scope>
    <source>
        <strain evidence="2 3">AFS083043</strain>
    </source>
</reference>
<feature type="transmembrane region" description="Helical" evidence="1">
    <location>
        <begin position="12"/>
        <end position="31"/>
    </location>
</feature>
<dbReference type="EMBL" id="NUWN01000028">
    <property type="protein sequence ID" value="PFK43901.1"/>
    <property type="molecule type" value="Genomic_DNA"/>
</dbReference>
<protein>
    <recommendedName>
        <fullName evidence="4">DUF4064 domain-containing protein</fullName>
    </recommendedName>
</protein>
<keyword evidence="1" id="KW-1133">Transmembrane helix</keyword>
<proteinExistence type="predicted"/>
<dbReference type="RefSeq" id="WP_098490507.1">
    <property type="nucleotide sequence ID" value="NZ_NUWN01000028.1"/>
</dbReference>
<keyword evidence="1" id="KW-0812">Transmembrane</keyword>
<comment type="caution">
    <text evidence="2">The sequence shown here is derived from an EMBL/GenBank/DDBJ whole genome shotgun (WGS) entry which is preliminary data.</text>
</comment>
<sequence length="111" mass="12073">MKKRTVELVTGLVASIVGACISVFLFIMYGFRSVIDDSWKAQADGALLVFLIQIVAIVISCCVNKMNNRLYGSVMLTIGIISILFSFDALLFPGVIYIVSGGLAFRSLENT</sequence>
<feature type="transmembrane region" description="Helical" evidence="1">
    <location>
        <begin position="43"/>
        <end position="63"/>
    </location>
</feature>
<dbReference type="Proteomes" id="UP000242656">
    <property type="component" value="Unassembled WGS sequence"/>
</dbReference>
<name>A0A2B0MH09_BACCE</name>
<dbReference type="AlphaFoldDB" id="A0A2B0MH09"/>
<accession>A0A2B0MH09</accession>
<gene>
    <name evidence="2" type="ORF">COI93_09090</name>
</gene>
<evidence type="ECO:0000313" key="2">
    <source>
        <dbReference type="EMBL" id="PFK43901.1"/>
    </source>
</evidence>
<keyword evidence="1" id="KW-0472">Membrane</keyword>
<feature type="transmembrane region" description="Helical" evidence="1">
    <location>
        <begin position="75"/>
        <end position="99"/>
    </location>
</feature>
<evidence type="ECO:0000256" key="1">
    <source>
        <dbReference type="SAM" id="Phobius"/>
    </source>
</evidence>
<dbReference type="PROSITE" id="PS51257">
    <property type="entry name" value="PROKAR_LIPOPROTEIN"/>
    <property type="match status" value="1"/>
</dbReference>
<organism evidence="2 3">
    <name type="scientific">Bacillus cereus</name>
    <dbReference type="NCBI Taxonomy" id="1396"/>
    <lineage>
        <taxon>Bacteria</taxon>
        <taxon>Bacillati</taxon>
        <taxon>Bacillota</taxon>
        <taxon>Bacilli</taxon>
        <taxon>Bacillales</taxon>
        <taxon>Bacillaceae</taxon>
        <taxon>Bacillus</taxon>
        <taxon>Bacillus cereus group</taxon>
    </lineage>
</organism>
<evidence type="ECO:0000313" key="3">
    <source>
        <dbReference type="Proteomes" id="UP000242656"/>
    </source>
</evidence>
<evidence type="ECO:0008006" key="4">
    <source>
        <dbReference type="Google" id="ProtNLM"/>
    </source>
</evidence>